<evidence type="ECO:0000256" key="1">
    <source>
        <dbReference type="SAM" id="MobiDB-lite"/>
    </source>
</evidence>
<protein>
    <submittedName>
        <fullName evidence="2">Uncharacterized protein</fullName>
    </submittedName>
</protein>
<name>A0A7W0CNI8_9ACTN</name>
<dbReference type="AlphaFoldDB" id="A0A7W0CNI8"/>
<evidence type="ECO:0000313" key="2">
    <source>
        <dbReference type="EMBL" id="MBA2894441.1"/>
    </source>
</evidence>
<sequence length="108" mass="11678">MKDQSKIRVLPDQGLGRDAAIGQVVEYEVDAQGAELRALVTWTEIASYRHSRTAQRTQWLPVDQTEQIDGQVYDGVTRTVVVDQPPPGAPADAPRDWPAGVPAPSASG</sequence>
<evidence type="ECO:0000313" key="3">
    <source>
        <dbReference type="Proteomes" id="UP000530928"/>
    </source>
</evidence>
<dbReference type="EMBL" id="JACDUR010000006">
    <property type="protein sequence ID" value="MBA2894441.1"/>
    <property type="molecule type" value="Genomic_DNA"/>
</dbReference>
<comment type="caution">
    <text evidence="2">The sequence shown here is derived from an EMBL/GenBank/DDBJ whole genome shotgun (WGS) entry which is preliminary data.</text>
</comment>
<feature type="compositionally biased region" description="Low complexity" evidence="1">
    <location>
        <begin position="90"/>
        <end position="100"/>
    </location>
</feature>
<feature type="region of interest" description="Disordered" evidence="1">
    <location>
        <begin position="83"/>
        <end position="108"/>
    </location>
</feature>
<accession>A0A7W0CNI8</accession>
<gene>
    <name evidence="2" type="ORF">HNR30_005813</name>
</gene>
<dbReference type="RefSeq" id="WP_181613210.1">
    <property type="nucleotide sequence ID" value="NZ_BAABAM010000004.1"/>
</dbReference>
<organism evidence="2 3">
    <name type="scientific">Nonomuraea soli</name>
    <dbReference type="NCBI Taxonomy" id="1032476"/>
    <lineage>
        <taxon>Bacteria</taxon>
        <taxon>Bacillati</taxon>
        <taxon>Actinomycetota</taxon>
        <taxon>Actinomycetes</taxon>
        <taxon>Streptosporangiales</taxon>
        <taxon>Streptosporangiaceae</taxon>
        <taxon>Nonomuraea</taxon>
    </lineage>
</organism>
<proteinExistence type="predicted"/>
<dbReference type="Proteomes" id="UP000530928">
    <property type="component" value="Unassembled WGS sequence"/>
</dbReference>
<reference evidence="2 3" key="1">
    <citation type="submission" date="2020-07" db="EMBL/GenBank/DDBJ databases">
        <title>Genomic Encyclopedia of Type Strains, Phase IV (KMG-IV): sequencing the most valuable type-strain genomes for metagenomic binning, comparative biology and taxonomic classification.</title>
        <authorList>
            <person name="Goeker M."/>
        </authorList>
    </citation>
    <scope>NUCLEOTIDE SEQUENCE [LARGE SCALE GENOMIC DNA]</scope>
    <source>
        <strain evidence="2 3">DSM 45533</strain>
    </source>
</reference>
<keyword evidence="3" id="KW-1185">Reference proteome</keyword>